<organism evidence="3 4">
    <name type="scientific">Podospora aff. communis PSN243</name>
    <dbReference type="NCBI Taxonomy" id="3040156"/>
    <lineage>
        <taxon>Eukaryota</taxon>
        <taxon>Fungi</taxon>
        <taxon>Dikarya</taxon>
        <taxon>Ascomycota</taxon>
        <taxon>Pezizomycotina</taxon>
        <taxon>Sordariomycetes</taxon>
        <taxon>Sordariomycetidae</taxon>
        <taxon>Sordariales</taxon>
        <taxon>Podosporaceae</taxon>
        <taxon>Podospora</taxon>
    </lineage>
</organism>
<evidence type="ECO:0000259" key="2">
    <source>
        <dbReference type="Pfam" id="PF26640"/>
    </source>
</evidence>
<dbReference type="Pfam" id="PF26640">
    <property type="entry name" value="DUF8212"/>
    <property type="match status" value="1"/>
</dbReference>
<gene>
    <name evidence="3" type="ORF">QBC34DRAFT_486942</name>
</gene>
<name>A0AAV9GCI0_9PEZI</name>
<proteinExistence type="predicted"/>
<dbReference type="PANTHER" id="PTHR10622:SF12">
    <property type="entry name" value="HET DOMAIN-CONTAINING PROTEIN"/>
    <property type="match status" value="1"/>
</dbReference>
<dbReference type="EMBL" id="MU865959">
    <property type="protein sequence ID" value="KAK4446153.1"/>
    <property type="molecule type" value="Genomic_DNA"/>
</dbReference>
<dbReference type="InterPro" id="IPR058525">
    <property type="entry name" value="DUF8212"/>
</dbReference>
<dbReference type="InterPro" id="IPR010730">
    <property type="entry name" value="HET"/>
</dbReference>
<keyword evidence="4" id="KW-1185">Reference proteome</keyword>
<feature type="domain" description="DUF8212" evidence="2">
    <location>
        <begin position="229"/>
        <end position="260"/>
    </location>
</feature>
<protein>
    <submittedName>
        <fullName evidence="3">Vegetative incompatibility protein HET-E-1</fullName>
    </submittedName>
</protein>
<evidence type="ECO:0000313" key="3">
    <source>
        <dbReference type="EMBL" id="KAK4446153.1"/>
    </source>
</evidence>
<dbReference type="Pfam" id="PF06985">
    <property type="entry name" value="HET"/>
    <property type="match status" value="1"/>
</dbReference>
<sequence>MRLINAHTLELKAFLGQDVPPYAILSHTWNADEFSLQDFENGRNRDVEAFQKISESCRLARELGLHHVWIDTCCIDKTSSAELSEAINSMFQWYQNAEICFAHLSDLPSRQEPVGELAETHLENDLVGCKWFTRGWTLQELIAPTTVHFLDSSWNFRGTKAQLVDKLAEITGIRLSVLQANDDLYLVPAVEKMAWASRRSTSRLEDMAYCLMGIFDVNMPLLYGEGGKSFRRLQEEVLKKTNDLSLLAWETADPTLEEMRGAWARSPREFQWLASERLEISVTSQYNTDLQISSKGLRVFTQLGGIYSSSHYPDPELPPGESVSRCPNRHMDVLDLGCYSHAIVGTEERRFRIGIPVRKFGPFLFKRSIPRPKMSWAYWLEF</sequence>
<reference evidence="3" key="2">
    <citation type="submission" date="2023-05" db="EMBL/GenBank/DDBJ databases">
        <authorList>
            <consortium name="Lawrence Berkeley National Laboratory"/>
            <person name="Steindorff A."/>
            <person name="Hensen N."/>
            <person name="Bonometti L."/>
            <person name="Westerberg I."/>
            <person name="Brannstrom I.O."/>
            <person name="Guillou S."/>
            <person name="Cros-Aarteil S."/>
            <person name="Calhoun S."/>
            <person name="Haridas S."/>
            <person name="Kuo A."/>
            <person name="Mondo S."/>
            <person name="Pangilinan J."/>
            <person name="Riley R."/>
            <person name="Labutti K."/>
            <person name="Andreopoulos B."/>
            <person name="Lipzen A."/>
            <person name="Chen C."/>
            <person name="Yanf M."/>
            <person name="Daum C."/>
            <person name="Ng V."/>
            <person name="Clum A."/>
            <person name="Ohm R."/>
            <person name="Martin F."/>
            <person name="Silar P."/>
            <person name="Natvig D."/>
            <person name="Lalanne C."/>
            <person name="Gautier V."/>
            <person name="Ament-Velasquez S.L."/>
            <person name="Kruys A."/>
            <person name="Hutchinson M.I."/>
            <person name="Powell A.J."/>
            <person name="Barry K."/>
            <person name="Miller A.N."/>
            <person name="Grigoriev I.V."/>
            <person name="Debuchy R."/>
            <person name="Gladieux P."/>
            <person name="Thoren M.H."/>
            <person name="Johannesson H."/>
        </authorList>
    </citation>
    <scope>NUCLEOTIDE SEQUENCE</scope>
    <source>
        <strain evidence="3">PSN243</strain>
    </source>
</reference>
<comment type="caution">
    <text evidence="3">The sequence shown here is derived from an EMBL/GenBank/DDBJ whole genome shotgun (WGS) entry which is preliminary data.</text>
</comment>
<dbReference type="AlphaFoldDB" id="A0AAV9GCI0"/>
<accession>A0AAV9GCI0</accession>
<evidence type="ECO:0000313" key="4">
    <source>
        <dbReference type="Proteomes" id="UP001321760"/>
    </source>
</evidence>
<evidence type="ECO:0000259" key="1">
    <source>
        <dbReference type="Pfam" id="PF06985"/>
    </source>
</evidence>
<dbReference type="PANTHER" id="PTHR10622">
    <property type="entry name" value="HET DOMAIN-CONTAINING PROTEIN"/>
    <property type="match status" value="1"/>
</dbReference>
<feature type="domain" description="Heterokaryon incompatibility" evidence="1">
    <location>
        <begin position="22"/>
        <end position="106"/>
    </location>
</feature>
<dbReference type="Proteomes" id="UP001321760">
    <property type="component" value="Unassembled WGS sequence"/>
</dbReference>
<reference evidence="3" key="1">
    <citation type="journal article" date="2023" name="Mol. Phylogenet. Evol.">
        <title>Genome-scale phylogeny and comparative genomics of the fungal order Sordariales.</title>
        <authorList>
            <person name="Hensen N."/>
            <person name="Bonometti L."/>
            <person name="Westerberg I."/>
            <person name="Brannstrom I.O."/>
            <person name="Guillou S."/>
            <person name="Cros-Aarteil S."/>
            <person name="Calhoun S."/>
            <person name="Haridas S."/>
            <person name="Kuo A."/>
            <person name="Mondo S."/>
            <person name="Pangilinan J."/>
            <person name="Riley R."/>
            <person name="LaButti K."/>
            <person name="Andreopoulos B."/>
            <person name="Lipzen A."/>
            <person name="Chen C."/>
            <person name="Yan M."/>
            <person name="Daum C."/>
            <person name="Ng V."/>
            <person name="Clum A."/>
            <person name="Steindorff A."/>
            <person name="Ohm R.A."/>
            <person name="Martin F."/>
            <person name="Silar P."/>
            <person name="Natvig D.O."/>
            <person name="Lalanne C."/>
            <person name="Gautier V."/>
            <person name="Ament-Velasquez S.L."/>
            <person name="Kruys A."/>
            <person name="Hutchinson M.I."/>
            <person name="Powell A.J."/>
            <person name="Barry K."/>
            <person name="Miller A.N."/>
            <person name="Grigoriev I.V."/>
            <person name="Debuchy R."/>
            <person name="Gladieux P."/>
            <person name="Hiltunen Thoren M."/>
            <person name="Johannesson H."/>
        </authorList>
    </citation>
    <scope>NUCLEOTIDE SEQUENCE</scope>
    <source>
        <strain evidence="3">PSN243</strain>
    </source>
</reference>